<dbReference type="Proteomes" id="UP000319219">
    <property type="component" value="Unassembled WGS sequence"/>
</dbReference>
<accession>A0ABY3B0Y8</accession>
<dbReference type="RefSeq" id="WP_142613861.1">
    <property type="nucleotide sequence ID" value="NZ_VIJZ01000008.1"/>
</dbReference>
<dbReference type="EMBL" id="VIJZ01000008">
    <property type="protein sequence ID" value="TQR97348.1"/>
    <property type="molecule type" value="Genomic_DNA"/>
</dbReference>
<protein>
    <submittedName>
        <fullName evidence="1">Uncharacterized protein</fullName>
    </submittedName>
</protein>
<comment type="caution">
    <text evidence="1">The sequence shown here is derived from an EMBL/GenBank/DDBJ whole genome shotgun (WGS) entry which is preliminary data.</text>
</comment>
<name>A0ABY3B0Y8_9BACL</name>
<gene>
    <name evidence="1" type="ORF">FKV70_19135</name>
</gene>
<proteinExistence type="predicted"/>
<organism evidence="1 2">
    <name type="scientific">Paenibacillus ottowii</name>
    <dbReference type="NCBI Taxonomy" id="2315729"/>
    <lineage>
        <taxon>Bacteria</taxon>
        <taxon>Bacillati</taxon>
        <taxon>Bacillota</taxon>
        <taxon>Bacilli</taxon>
        <taxon>Bacillales</taxon>
        <taxon>Paenibacillaceae</taxon>
        <taxon>Paenibacillus</taxon>
    </lineage>
</organism>
<sequence length="108" mass="12418">MDNVILTKAQAQVIERLLKRGCTREELVHDHILSGKYIEEDKALRDMSPDKLIRALYIGYEIELTVEQKLLQQYEMHISSDDRKYRGIAIGIRMAAEIVGIKVPGMYA</sequence>
<keyword evidence="2" id="KW-1185">Reference proteome</keyword>
<evidence type="ECO:0000313" key="1">
    <source>
        <dbReference type="EMBL" id="TQR97348.1"/>
    </source>
</evidence>
<reference evidence="1 2" key="1">
    <citation type="submission" date="2019-07" db="EMBL/GenBank/DDBJ databases">
        <title>Paenibacillus ottowii sp. nov. isolated from a fermentation system processing bovine manure.</title>
        <authorList>
            <person name="Velazquez L.F."/>
            <person name="Rajbanshi S."/>
            <person name="Guan S."/>
            <person name="Hinchee M."/>
            <person name="Welsh A."/>
        </authorList>
    </citation>
    <scope>NUCLEOTIDE SEQUENCE [LARGE SCALE GENOMIC DNA]</scope>
    <source>
        <strain evidence="1 2">MS2379</strain>
    </source>
</reference>
<evidence type="ECO:0000313" key="2">
    <source>
        <dbReference type="Proteomes" id="UP000319219"/>
    </source>
</evidence>